<feature type="region of interest" description="Disordered" evidence="8">
    <location>
        <begin position="527"/>
        <end position="617"/>
    </location>
</feature>
<feature type="domain" description="Enhancer of polycomb-like N-terminal" evidence="9">
    <location>
        <begin position="14"/>
        <end position="161"/>
    </location>
</feature>
<keyword evidence="3 7" id="KW-0805">Transcription regulation</keyword>
<gene>
    <name evidence="10" type="ORF">FCALED_LOCUS1096</name>
</gene>
<evidence type="ECO:0000256" key="5">
    <source>
        <dbReference type="ARBA" id="ARBA00023242"/>
    </source>
</evidence>
<evidence type="ECO:0000256" key="8">
    <source>
        <dbReference type="SAM" id="MobiDB-lite"/>
    </source>
</evidence>
<dbReference type="GO" id="GO:0005634">
    <property type="term" value="C:nucleus"/>
    <property type="evidence" value="ECO:0007669"/>
    <property type="project" value="UniProtKB-SubCell"/>
</dbReference>
<dbReference type="InterPro" id="IPR019542">
    <property type="entry name" value="Enhancer_polycomb-like_N"/>
</dbReference>
<feature type="compositionally biased region" description="Low complexity" evidence="8">
    <location>
        <begin position="697"/>
        <end position="710"/>
    </location>
</feature>
<evidence type="ECO:0000256" key="2">
    <source>
        <dbReference type="ARBA" id="ARBA00008035"/>
    </source>
</evidence>
<comment type="function">
    <text evidence="6">Component of the NuA4 histone acetyltransferase complex which is involved in transcriptional activation of selected genes principally by acetylation of nucleosomal histone H4 and H2A. The NuA4 complex is also involved in DNA repair. Involved in gene silencing by neighboring heterochromatin, blockage of the silencing spreading along the chromosome, and required for cell cycle progression through G2/M.</text>
</comment>
<feature type="compositionally biased region" description="Low complexity" evidence="8">
    <location>
        <begin position="1192"/>
        <end position="1206"/>
    </location>
</feature>
<evidence type="ECO:0000256" key="3">
    <source>
        <dbReference type="ARBA" id="ARBA00023015"/>
    </source>
</evidence>
<evidence type="ECO:0000256" key="6">
    <source>
        <dbReference type="ARBA" id="ARBA00025513"/>
    </source>
</evidence>
<feature type="region of interest" description="Disordered" evidence="8">
    <location>
        <begin position="1188"/>
        <end position="1218"/>
    </location>
</feature>
<accession>A0A9N8VEX2</accession>
<name>A0A9N8VEX2_9GLOM</name>
<feature type="compositionally biased region" description="Polar residues" evidence="8">
    <location>
        <begin position="719"/>
        <end position="746"/>
    </location>
</feature>
<evidence type="ECO:0000256" key="7">
    <source>
        <dbReference type="RuleBase" id="RU361124"/>
    </source>
</evidence>
<keyword evidence="5 7" id="KW-0539">Nucleus</keyword>
<dbReference type="Pfam" id="PF10513">
    <property type="entry name" value="EPL1"/>
    <property type="match status" value="1"/>
</dbReference>
<dbReference type="InterPro" id="IPR024943">
    <property type="entry name" value="Enhancer_polycomb"/>
</dbReference>
<keyword evidence="11" id="KW-1185">Reference proteome</keyword>
<keyword evidence="4 7" id="KW-0804">Transcription</keyword>
<reference evidence="10" key="1">
    <citation type="submission" date="2021-06" db="EMBL/GenBank/DDBJ databases">
        <authorList>
            <person name="Kallberg Y."/>
            <person name="Tangrot J."/>
            <person name="Rosling A."/>
        </authorList>
    </citation>
    <scope>NUCLEOTIDE SEQUENCE</scope>
    <source>
        <strain evidence="10">UK204</strain>
    </source>
</reference>
<evidence type="ECO:0000313" key="11">
    <source>
        <dbReference type="Proteomes" id="UP000789570"/>
    </source>
</evidence>
<feature type="compositionally biased region" description="Polar residues" evidence="8">
    <location>
        <begin position="588"/>
        <end position="602"/>
    </location>
</feature>
<feature type="region of interest" description="Disordered" evidence="8">
    <location>
        <begin position="697"/>
        <end position="752"/>
    </location>
</feature>
<organism evidence="10 11">
    <name type="scientific">Funneliformis caledonium</name>
    <dbReference type="NCBI Taxonomy" id="1117310"/>
    <lineage>
        <taxon>Eukaryota</taxon>
        <taxon>Fungi</taxon>
        <taxon>Fungi incertae sedis</taxon>
        <taxon>Mucoromycota</taxon>
        <taxon>Glomeromycotina</taxon>
        <taxon>Glomeromycetes</taxon>
        <taxon>Glomerales</taxon>
        <taxon>Glomeraceae</taxon>
        <taxon>Funneliformis</taxon>
    </lineage>
</organism>
<evidence type="ECO:0000256" key="4">
    <source>
        <dbReference type="ARBA" id="ARBA00023163"/>
    </source>
</evidence>
<dbReference type="OrthoDB" id="435275at2759"/>
<feature type="region of interest" description="Disordered" evidence="8">
    <location>
        <begin position="311"/>
        <end position="332"/>
    </location>
</feature>
<proteinExistence type="inferred from homology"/>
<dbReference type="GO" id="GO:0035267">
    <property type="term" value="C:NuA4 histone acetyltransferase complex"/>
    <property type="evidence" value="ECO:0007669"/>
    <property type="project" value="InterPro"/>
</dbReference>
<comment type="similarity">
    <text evidence="2 7">Belongs to the enhancer of polycomb family.</text>
</comment>
<evidence type="ECO:0000313" key="10">
    <source>
        <dbReference type="EMBL" id="CAG8448867.1"/>
    </source>
</evidence>
<dbReference type="Proteomes" id="UP000789570">
    <property type="component" value="Unassembled WGS sequence"/>
</dbReference>
<feature type="compositionally biased region" description="Polar residues" evidence="8">
    <location>
        <begin position="563"/>
        <end position="572"/>
    </location>
</feature>
<comment type="caution">
    <text evidence="10">The sequence shown here is derived from an EMBL/GenBank/DDBJ whole genome shotgun (WGS) entry which is preliminary data.</text>
</comment>
<comment type="subcellular location">
    <subcellularLocation>
        <location evidence="1 7">Nucleus</location>
    </subcellularLocation>
</comment>
<dbReference type="AlphaFoldDB" id="A0A9N8VEX2"/>
<feature type="compositionally biased region" description="Polar residues" evidence="8">
    <location>
        <begin position="529"/>
        <end position="545"/>
    </location>
</feature>
<evidence type="ECO:0000256" key="1">
    <source>
        <dbReference type="ARBA" id="ARBA00004123"/>
    </source>
</evidence>
<evidence type="ECO:0000259" key="9">
    <source>
        <dbReference type="Pfam" id="PF10513"/>
    </source>
</evidence>
<sequence>MTLPNSTINRKSFRHRKVDNKKPLRIYTPGEINEEDCIPVSRTGIEIETGVEKEEEEEWHLVNALKLRTEYMEKGSTASGKATIPVPTSSRRISYYADAYQTHKWKKPSTYVKFSLPVEECIGCLYCMDEKDDLWLVEHKEKTHSTLTEDQFEEIMQHFENVAKNKIQLLAKKLLPSWLDCEACLPESLQDLKGEAEMIHTYWKTKRKERMSRFRKVGPLMFEIKTQEGKDEEDHPWTCFRRRELKPIRRTRRTETASFDKLRKIRKDIHSGRHIMVNVKIREKTKKQKIELDRKIFEKECTVRELRKKLGIRNETSHEPPKRNRKSSSTMDLMGATKTKSGIKLSKKDDEYPMADITDYPYLIQRKPAAASFFRKFDSLKPTDRTSISCTAFRSRFGRGGRRRRIIDRLDVFSYKRIRETNDRFKYDSDGAEDVFSEDEMNLDDEEDNNKVEDLTENMIRFHLFKEEDYQNLGTYRRIQKEKQNSPTKQQSLDALTVNNNPTQSSQQANAESKQILEQRTILDPRYASSISRTADSRVNVNNQDSRQKPDSVNMVQRADSRANINNPSNIDSHYVDPRTFNGVKCNQGVNAESSTSRLNSNPPTPRLSNDPRATRDSRLVNNSIANSRAHNGLIIRPTVATMNHRDNVTPYMRPMPRMISDDSTKTNNVVANNRGLINSSLVKNHATAQLTPVAQINSPASSNNNNINGQGNGDGLRHTSSNQGNVNGTTSMIDPSKGLTTTSGQAIDPSKISMSIDQTKILFNESNQIVNVTTGESAKLVNSVEAQKINNVNLIKPTQRMGIGNGLNGVQQTINTSIHSTSAAAQQFMFTSQDFSQLNPSNQNSQTAMTMRHITNLRRSELAQNIQNIQHMTSNSSTSNVTQQTNNIQNNQLRQSMAQAPRQQNNITLPNVGLNVPSNSVHPSKMVLSSGMGPSPSTPGIRQNNGIQSSSSTKHIIAHGLFTPNNMSQTPGSSNVRQNVLNLQKLLMNQNISGVNGSHNINVNTNSSLGNNGSQTINVNPNVSLGTNGQFVQGNLMGMNGIIPANGQPTSIMQLNGQSYIISNNMSQLNGASNLGLRPGNGSANLGSRPNNMVLPINLRQGTPTLRQVPTNGAAAALRHNMVHPNGFITNGANFRQINSTQMRPQQPMMRHNMILNPQMLPSQILTNGQNNNLEILLTNSPIQNNVSPASVSTSNGGNNSVGTPSPQPQAEQRTVR</sequence>
<dbReference type="GO" id="GO:0006357">
    <property type="term" value="P:regulation of transcription by RNA polymerase II"/>
    <property type="evidence" value="ECO:0007669"/>
    <property type="project" value="InterPro"/>
</dbReference>
<dbReference type="PANTHER" id="PTHR14898">
    <property type="entry name" value="ENHANCER OF POLYCOMB"/>
    <property type="match status" value="1"/>
</dbReference>
<dbReference type="EMBL" id="CAJVPQ010000128">
    <property type="protein sequence ID" value="CAG8448867.1"/>
    <property type="molecule type" value="Genomic_DNA"/>
</dbReference>
<protein>
    <recommendedName>
        <fullName evidence="7">Enhancer of polycomb-like protein</fullName>
    </recommendedName>
</protein>